<evidence type="ECO:0000256" key="12">
    <source>
        <dbReference type="ARBA" id="ARBA00029757"/>
    </source>
</evidence>
<evidence type="ECO:0000313" key="16">
    <source>
        <dbReference type="Proteomes" id="UP000054877"/>
    </source>
</evidence>
<comment type="pathway">
    <text evidence="2 13">Glycolipid biosynthesis; lipid IV(A) biosynthesis; lipid IV(A) from (3R)-3-hydroxytetradecanoyl-[acyl-carrier-protein] and UDP-N-acetyl-alpha-D-glucosamine: step 6/6.</text>
</comment>
<comment type="caution">
    <text evidence="15">The sequence shown here is derived from an EMBL/GenBank/DDBJ whole genome shotgun (WGS) entry which is preliminary data.</text>
</comment>
<evidence type="ECO:0000256" key="14">
    <source>
        <dbReference type="SAM" id="Phobius"/>
    </source>
</evidence>
<evidence type="ECO:0000256" key="13">
    <source>
        <dbReference type="HAMAP-Rule" id="MF_00409"/>
    </source>
</evidence>
<comment type="similarity">
    <text evidence="13">Belongs to the LpxK family.</text>
</comment>
<keyword evidence="11 13" id="KW-0443">Lipid metabolism</keyword>
<dbReference type="RefSeq" id="WP_058484560.1">
    <property type="nucleotide sequence ID" value="NZ_CAAAII010000007.1"/>
</dbReference>
<comment type="catalytic activity">
    <reaction evidence="13">
        <text>a lipid A disaccharide + ATP = a lipid IVA + ADP + H(+)</text>
        <dbReference type="Rhea" id="RHEA:67840"/>
        <dbReference type="ChEBI" id="CHEBI:15378"/>
        <dbReference type="ChEBI" id="CHEBI:30616"/>
        <dbReference type="ChEBI" id="CHEBI:176343"/>
        <dbReference type="ChEBI" id="CHEBI:176425"/>
        <dbReference type="ChEBI" id="CHEBI:456216"/>
        <dbReference type="EC" id="2.7.1.130"/>
    </reaction>
</comment>
<dbReference type="GO" id="GO:0005524">
    <property type="term" value="F:ATP binding"/>
    <property type="evidence" value="ECO:0007669"/>
    <property type="project" value="UniProtKB-UniRule"/>
</dbReference>
<keyword evidence="16" id="KW-1185">Reference proteome</keyword>
<dbReference type="AlphaFoldDB" id="A0A0W0YWY5"/>
<dbReference type="HAMAP" id="MF_00409">
    <property type="entry name" value="LpxK"/>
    <property type="match status" value="1"/>
</dbReference>
<dbReference type="EC" id="2.7.1.130" evidence="3 13"/>
<dbReference type="InterPro" id="IPR027417">
    <property type="entry name" value="P-loop_NTPase"/>
</dbReference>
<evidence type="ECO:0000256" key="3">
    <source>
        <dbReference type="ARBA" id="ARBA00012071"/>
    </source>
</evidence>
<dbReference type="EMBL" id="LNYX01000032">
    <property type="protein sequence ID" value="KTD61402.1"/>
    <property type="molecule type" value="Genomic_DNA"/>
</dbReference>
<evidence type="ECO:0000256" key="11">
    <source>
        <dbReference type="ARBA" id="ARBA00023098"/>
    </source>
</evidence>
<protein>
    <recommendedName>
        <fullName evidence="4 13">Tetraacyldisaccharide 4'-kinase</fullName>
        <ecNumber evidence="3 13">2.7.1.130</ecNumber>
    </recommendedName>
    <alternativeName>
        <fullName evidence="12 13">Lipid A 4'-kinase</fullName>
    </alternativeName>
</protein>
<dbReference type="PANTHER" id="PTHR42724:SF1">
    <property type="entry name" value="TETRAACYLDISACCHARIDE 4'-KINASE, MITOCHONDRIAL-RELATED"/>
    <property type="match status" value="1"/>
</dbReference>
<evidence type="ECO:0000256" key="10">
    <source>
        <dbReference type="ARBA" id="ARBA00022840"/>
    </source>
</evidence>
<keyword evidence="14" id="KW-0812">Transmembrane</keyword>
<name>A0A0W0YWY5_LEGSP</name>
<evidence type="ECO:0000256" key="6">
    <source>
        <dbReference type="ARBA" id="ARBA00022556"/>
    </source>
</evidence>
<keyword evidence="8 13" id="KW-0547">Nucleotide-binding</keyword>
<reference evidence="15 16" key="1">
    <citation type="submission" date="2015-11" db="EMBL/GenBank/DDBJ databases">
        <title>Genomic analysis of 38 Legionella species identifies large and diverse effector repertoires.</title>
        <authorList>
            <person name="Burstein D."/>
            <person name="Amaro F."/>
            <person name="Zusman T."/>
            <person name="Lifshitz Z."/>
            <person name="Cohen O."/>
            <person name="Gilbert J.A."/>
            <person name="Pupko T."/>
            <person name="Shuman H.A."/>
            <person name="Segal G."/>
        </authorList>
    </citation>
    <scope>NUCLEOTIDE SEQUENCE [LARGE SCALE GENOMIC DNA]</scope>
    <source>
        <strain evidence="15 16">Mt.St.Helens-9</strain>
    </source>
</reference>
<dbReference type="GO" id="GO:0005886">
    <property type="term" value="C:plasma membrane"/>
    <property type="evidence" value="ECO:0007669"/>
    <property type="project" value="TreeGrafter"/>
</dbReference>
<evidence type="ECO:0000256" key="8">
    <source>
        <dbReference type="ARBA" id="ARBA00022741"/>
    </source>
</evidence>
<dbReference type="Pfam" id="PF02606">
    <property type="entry name" value="LpxK"/>
    <property type="match status" value="1"/>
</dbReference>
<keyword evidence="14" id="KW-0472">Membrane</keyword>
<keyword evidence="6 13" id="KW-0441">Lipid A biosynthesis</keyword>
<keyword evidence="14" id="KW-1133">Transmembrane helix</keyword>
<feature type="transmembrane region" description="Helical" evidence="14">
    <location>
        <begin position="17"/>
        <end position="36"/>
    </location>
</feature>
<comment type="function">
    <text evidence="1 13">Transfers the gamma-phosphate of ATP to the 4'-position of a tetraacyldisaccharide 1-phosphate intermediate (termed DS-1-P) to form tetraacyldisaccharide 1,4'-bis-phosphate (lipid IVA).</text>
</comment>
<sequence>MLLNLEKLWYGRHPGRWLLVPAAMIYRIVITLRRFFLRTFRQQQFSVPVIVVGNLSVGGAGKTPLVIALAKQLSQKGLRVGIVSRGYGAQIRSFPHEVMPDDLAETVGDEPLLLANKTGCPVVIAPMRVDAVHFLLDNYDSQIIISDDGLQHYKMGRAIEIVVIDGVRGMGNGWCLPAGPLREPVSRLKEADFLVVNGGEWPGAYPMTLRSGRLTHLVHGREIGIEELRTPVAAVAGIGNPQRFFTSLKQLGMSFQPVIFPDHHLYKASDLTFSTASVVMTEKDAVKCRSFAGDAWYFLPVEAVVSELFWQALWAHKQLKRLAFT</sequence>
<dbReference type="PATRIC" id="fig|452.5.peg.2927"/>
<proteinExistence type="inferred from homology"/>
<evidence type="ECO:0000256" key="9">
    <source>
        <dbReference type="ARBA" id="ARBA00022777"/>
    </source>
</evidence>
<accession>A0A0W0YWY5</accession>
<evidence type="ECO:0000256" key="5">
    <source>
        <dbReference type="ARBA" id="ARBA00022516"/>
    </source>
</evidence>
<keyword evidence="9 13" id="KW-0418">Kinase</keyword>
<organism evidence="15 16">
    <name type="scientific">Legionella spiritensis</name>
    <dbReference type="NCBI Taxonomy" id="452"/>
    <lineage>
        <taxon>Bacteria</taxon>
        <taxon>Pseudomonadati</taxon>
        <taxon>Pseudomonadota</taxon>
        <taxon>Gammaproteobacteria</taxon>
        <taxon>Legionellales</taxon>
        <taxon>Legionellaceae</taxon>
        <taxon>Legionella</taxon>
    </lineage>
</organism>
<dbReference type="Proteomes" id="UP000054877">
    <property type="component" value="Unassembled WGS sequence"/>
</dbReference>
<evidence type="ECO:0000256" key="7">
    <source>
        <dbReference type="ARBA" id="ARBA00022679"/>
    </source>
</evidence>
<dbReference type="OrthoDB" id="9766423at2"/>
<dbReference type="NCBIfam" id="TIGR00682">
    <property type="entry name" value="lpxK"/>
    <property type="match status" value="1"/>
</dbReference>
<keyword evidence="7 13" id="KW-0808">Transferase</keyword>
<dbReference type="UniPathway" id="UPA00359">
    <property type="reaction ID" value="UER00482"/>
</dbReference>
<dbReference type="PANTHER" id="PTHR42724">
    <property type="entry name" value="TETRAACYLDISACCHARIDE 4'-KINASE"/>
    <property type="match status" value="1"/>
</dbReference>
<evidence type="ECO:0000256" key="1">
    <source>
        <dbReference type="ARBA" id="ARBA00002274"/>
    </source>
</evidence>
<dbReference type="GO" id="GO:0009245">
    <property type="term" value="P:lipid A biosynthetic process"/>
    <property type="evidence" value="ECO:0007669"/>
    <property type="project" value="UniProtKB-UniRule"/>
</dbReference>
<dbReference type="InterPro" id="IPR003758">
    <property type="entry name" value="LpxK"/>
</dbReference>
<evidence type="ECO:0000313" key="15">
    <source>
        <dbReference type="EMBL" id="KTD61402.1"/>
    </source>
</evidence>
<keyword evidence="10 13" id="KW-0067">ATP-binding</keyword>
<evidence type="ECO:0000256" key="2">
    <source>
        <dbReference type="ARBA" id="ARBA00004870"/>
    </source>
</evidence>
<dbReference type="GO" id="GO:0009244">
    <property type="term" value="P:lipopolysaccharide core region biosynthetic process"/>
    <property type="evidence" value="ECO:0007669"/>
    <property type="project" value="TreeGrafter"/>
</dbReference>
<feature type="binding site" evidence="13">
    <location>
        <begin position="56"/>
        <end position="63"/>
    </location>
    <ligand>
        <name>ATP</name>
        <dbReference type="ChEBI" id="CHEBI:30616"/>
    </ligand>
</feature>
<gene>
    <name evidence="15" type="primary">lpxK_2</name>
    <name evidence="13" type="synonym">lpxK</name>
    <name evidence="15" type="ORF">Lspi_2644</name>
</gene>
<dbReference type="GO" id="GO:0009029">
    <property type="term" value="F:lipid-A 4'-kinase activity"/>
    <property type="evidence" value="ECO:0007669"/>
    <property type="project" value="UniProtKB-UniRule"/>
</dbReference>
<dbReference type="SUPFAM" id="SSF52540">
    <property type="entry name" value="P-loop containing nucleoside triphosphate hydrolases"/>
    <property type="match status" value="1"/>
</dbReference>
<dbReference type="STRING" id="452.Lspi_2644"/>
<evidence type="ECO:0000256" key="4">
    <source>
        <dbReference type="ARBA" id="ARBA00016436"/>
    </source>
</evidence>
<keyword evidence="5 13" id="KW-0444">Lipid biosynthesis</keyword>